<keyword evidence="9" id="KW-1133">Transmembrane helix</keyword>
<protein>
    <recommendedName>
        <fullName evidence="2">non-specific serine/threonine protein kinase</fullName>
        <ecNumber evidence="2">2.7.11.1</ecNumber>
    </recommendedName>
</protein>
<dbReference type="CDD" id="cd14014">
    <property type="entry name" value="STKc_PknB_like"/>
    <property type="match status" value="1"/>
</dbReference>
<evidence type="ECO:0000256" key="7">
    <source>
        <dbReference type="PROSITE-ProRule" id="PRU10141"/>
    </source>
</evidence>
<keyword evidence="12" id="KW-1185">Reference proteome</keyword>
<dbReference type="PROSITE" id="PS50011">
    <property type="entry name" value="PROTEIN_KINASE_DOM"/>
    <property type="match status" value="1"/>
</dbReference>
<name>A0ABT7VT43_9GAMM</name>
<dbReference type="Pfam" id="PF00069">
    <property type="entry name" value="Pkinase"/>
    <property type="match status" value="1"/>
</dbReference>
<dbReference type="InterPro" id="IPR008271">
    <property type="entry name" value="Ser/Thr_kinase_AS"/>
</dbReference>
<dbReference type="InterPro" id="IPR017441">
    <property type="entry name" value="Protein_kinase_ATP_BS"/>
</dbReference>
<evidence type="ECO:0000313" key="11">
    <source>
        <dbReference type="EMBL" id="MDM8562736.1"/>
    </source>
</evidence>
<organism evidence="11 12">
    <name type="scientific">Candidatus Marithioploca araucensis</name>
    <dbReference type="NCBI Taxonomy" id="70273"/>
    <lineage>
        <taxon>Bacteria</taxon>
        <taxon>Pseudomonadati</taxon>
        <taxon>Pseudomonadota</taxon>
        <taxon>Gammaproteobacteria</taxon>
        <taxon>Thiotrichales</taxon>
        <taxon>Thiotrichaceae</taxon>
        <taxon>Candidatus Marithioploca</taxon>
    </lineage>
</organism>
<dbReference type="PANTHER" id="PTHR43671:SF13">
    <property type="entry name" value="SERINE_THREONINE-PROTEIN KINASE NEK2"/>
    <property type="match status" value="1"/>
</dbReference>
<dbReference type="InterPro" id="IPR050660">
    <property type="entry name" value="NEK_Ser/Thr_kinase"/>
</dbReference>
<dbReference type="GO" id="GO:0004674">
    <property type="term" value="F:protein serine/threonine kinase activity"/>
    <property type="evidence" value="ECO:0007669"/>
    <property type="project" value="UniProtKB-EC"/>
</dbReference>
<dbReference type="PROSITE" id="PS00108">
    <property type="entry name" value="PROTEIN_KINASE_ST"/>
    <property type="match status" value="1"/>
</dbReference>
<evidence type="ECO:0000313" key="12">
    <source>
        <dbReference type="Proteomes" id="UP001171945"/>
    </source>
</evidence>
<evidence type="ECO:0000259" key="10">
    <source>
        <dbReference type="PROSITE" id="PS50011"/>
    </source>
</evidence>
<dbReference type="Proteomes" id="UP001171945">
    <property type="component" value="Unassembled WGS sequence"/>
</dbReference>
<gene>
    <name evidence="11" type="ORF">QUF54_05220</name>
</gene>
<feature type="transmembrane region" description="Helical" evidence="9">
    <location>
        <begin position="327"/>
        <end position="347"/>
    </location>
</feature>
<comment type="similarity">
    <text evidence="1">Belongs to the protein kinase superfamily. NEK Ser/Thr protein kinase family. NIMA subfamily.</text>
</comment>
<dbReference type="Gene3D" id="1.10.510.10">
    <property type="entry name" value="Transferase(Phosphotransferase) domain 1"/>
    <property type="match status" value="1"/>
</dbReference>
<feature type="domain" description="Protein kinase" evidence="10">
    <location>
        <begin position="20"/>
        <end position="300"/>
    </location>
</feature>
<keyword evidence="6 7" id="KW-0067">ATP-binding</keyword>
<sequence>MSNTTHPHNALPMGHQLQEYIIQFVLGDGGFGITYLAKDTQLNALVAIKEYLPNELAVRESNYMVQAKSEQQTQVFNWGLDRFLEEARILAQFKHPNIVRVLRFFKAHNTAYIVMEYEQGQSLADAVDQKGATATQAELMALLPPLLDALETVHSAGYLHRDIKPDNIYLREEDNSPVLLDFGAARFDVGRRSHSVTSIVTPGYAPFEQYENDGSQQGAWTDIYALGAVLYYLIWGIKPVAATKRISATMRGKPDPLTPAVEIGQGKYADSFLQAIDLALKIKQEERPQNVSVWRTQLLLFSEASVSSFTSQRVSKKREKTGFQFKWYYGVAILLGLVVIGGGYSLFKYLEKQPDEQSRQRTTASNELEDQKQQIDVETRRLDAARKAAAREAERLEQNLAQAKQERDAEKKRQYIQIAQRDAAEIGRKIWKNESSGKISGFTVWNKQEQFASLGIGHFIWYPQGDEGPFTETFPDLLKFMQKHGVILPDWLQKTPDCPWNTRQEFMESQQSEKMISLRTLMKNTVPVQVQFMIRRLEFALPKILETLPTETQRKHVREQFHRVTQTPKGIYALLDYVHFKGEGISPTERYQDQGWGLLQVLEQMLGNSANATEDFVDAAEFVLKRRIQNSPPERNEIRWLQGWINRLNTYR</sequence>
<evidence type="ECO:0000256" key="9">
    <source>
        <dbReference type="SAM" id="Phobius"/>
    </source>
</evidence>
<keyword evidence="9" id="KW-0472">Membrane</keyword>
<evidence type="ECO:0000256" key="1">
    <source>
        <dbReference type="ARBA" id="ARBA00010886"/>
    </source>
</evidence>
<evidence type="ECO:0000256" key="5">
    <source>
        <dbReference type="ARBA" id="ARBA00022777"/>
    </source>
</evidence>
<dbReference type="PROSITE" id="PS00107">
    <property type="entry name" value="PROTEIN_KINASE_ATP"/>
    <property type="match status" value="1"/>
</dbReference>
<keyword evidence="9" id="KW-0812">Transmembrane</keyword>
<dbReference type="PANTHER" id="PTHR43671">
    <property type="entry name" value="SERINE/THREONINE-PROTEIN KINASE NEK"/>
    <property type="match status" value="1"/>
</dbReference>
<accession>A0ABT7VT43</accession>
<dbReference type="SMART" id="SM00220">
    <property type="entry name" value="S_TKc"/>
    <property type="match status" value="1"/>
</dbReference>
<proteinExistence type="inferred from homology"/>
<keyword evidence="8" id="KW-0175">Coiled coil</keyword>
<evidence type="ECO:0000256" key="3">
    <source>
        <dbReference type="ARBA" id="ARBA00022679"/>
    </source>
</evidence>
<dbReference type="EMBL" id="JAUCGM010000267">
    <property type="protein sequence ID" value="MDM8562736.1"/>
    <property type="molecule type" value="Genomic_DNA"/>
</dbReference>
<keyword evidence="3 11" id="KW-0808">Transferase</keyword>
<evidence type="ECO:0000256" key="4">
    <source>
        <dbReference type="ARBA" id="ARBA00022741"/>
    </source>
</evidence>
<comment type="caution">
    <text evidence="11">The sequence shown here is derived from an EMBL/GenBank/DDBJ whole genome shotgun (WGS) entry which is preliminary data.</text>
</comment>
<feature type="binding site" evidence="7">
    <location>
        <position position="49"/>
    </location>
    <ligand>
        <name>ATP</name>
        <dbReference type="ChEBI" id="CHEBI:30616"/>
    </ligand>
</feature>
<evidence type="ECO:0000256" key="2">
    <source>
        <dbReference type="ARBA" id="ARBA00012513"/>
    </source>
</evidence>
<dbReference type="EC" id="2.7.11.1" evidence="2"/>
<feature type="coiled-coil region" evidence="8">
    <location>
        <begin position="361"/>
        <end position="413"/>
    </location>
</feature>
<keyword evidence="4 7" id="KW-0547">Nucleotide-binding</keyword>
<dbReference type="InterPro" id="IPR000719">
    <property type="entry name" value="Prot_kinase_dom"/>
</dbReference>
<reference evidence="11" key="1">
    <citation type="submission" date="2023-06" db="EMBL/GenBank/DDBJ databases">
        <title>Uncultivated large filamentous bacteria from sulfidic sediments reveal new species and different genomic features in energy metabolism and defense.</title>
        <authorList>
            <person name="Fonseca A."/>
        </authorList>
    </citation>
    <scope>NUCLEOTIDE SEQUENCE</scope>
    <source>
        <strain evidence="11">HSG4</strain>
    </source>
</reference>
<evidence type="ECO:0000256" key="8">
    <source>
        <dbReference type="SAM" id="Coils"/>
    </source>
</evidence>
<keyword evidence="5 11" id="KW-0418">Kinase</keyword>
<dbReference type="SUPFAM" id="SSF56112">
    <property type="entry name" value="Protein kinase-like (PK-like)"/>
    <property type="match status" value="1"/>
</dbReference>
<dbReference type="InterPro" id="IPR011009">
    <property type="entry name" value="Kinase-like_dom_sf"/>
</dbReference>
<feature type="transmembrane region" description="Helical" evidence="9">
    <location>
        <begin position="223"/>
        <end position="241"/>
    </location>
</feature>
<evidence type="ECO:0000256" key="6">
    <source>
        <dbReference type="ARBA" id="ARBA00022840"/>
    </source>
</evidence>